<dbReference type="EMBL" id="JANBVO010000123">
    <property type="protein sequence ID" value="KAJ9129892.1"/>
    <property type="molecule type" value="Genomic_DNA"/>
</dbReference>
<dbReference type="Gene3D" id="4.10.280.10">
    <property type="entry name" value="Helix-loop-helix DNA-binding domain"/>
    <property type="match status" value="1"/>
</dbReference>
<feature type="region of interest" description="Disordered" evidence="2">
    <location>
        <begin position="139"/>
        <end position="277"/>
    </location>
</feature>
<dbReference type="PANTHER" id="PTHR47336">
    <property type="entry name" value="TRANSCRIPTION FACTOR HMS1-RELATED"/>
    <property type="match status" value="1"/>
</dbReference>
<evidence type="ECO:0000256" key="1">
    <source>
        <dbReference type="SAM" id="Coils"/>
    </source>
</evidence>
<feature type="coiled-coil region" evidence="1">
    <location>
        <begin position="321"/>
        <end position="348"/>
    </location>
</feature>
<dbReference type="InterPro" id="IPR011598">
    <property type="entry name" value="bHLH_dom"/>
</dbReference>
<feature type="region of interest" description="Disordered" evidence="2">
    <location>
        <begin position="351"/>
        <end position="375"/>
    </location>
</feature>
<dbReference type="PANTHER" id="PTHR47336:SF2">
    <property type="entry name" value="TRANSCRIPTION FACTOR HMS1-RELATED"/>
    <property type="match status" value="1"/>
</dbReference>
<dbReference type="Proteomes" id="UP001174694">
    <property type="component" value="Unassembled WGS sequence"/>
</dbReference>
<evidence type="ECO:0000313" key="5">
    <source>
        <dbReference type="Proteomes" id="UP001174694"/>
    </source>
</evidence>
<dbReference type="PROSITE" id="PS50888">
    <property type="entry name" value="BHLH"/>
    <property type="match status" value="1"/>
</dbReference>
<feature type="compositionally biased region" description="Polar residues" evidence="2">
    <location>
        <begin position="180"/>
        <end position="201"/>
    </location>
</feature>
<dbReference type="InterPro" id="IPR036638">
    <property type="entry name" value="HLH_DNA-bd_sf"/>
</dbReference>
<feature type="compositionally biased region" description="Acidic residues" evidence="2">
    <location>
        <begin position="156"/>
        <end position="167"/>
    </location>
</feature>
<feature type="compositionally biased region" description="Low complexity" evidence="2">
    <location>
        <begin position="73"/>
        <end position="92"/>
    </location>
</feature>
<dbReference type="AlphaFoldDB" id="A0AA38R1E4"/>
<dbReference type="SMART" id="SM00353">
    <property type="entry name" value="HLH"/>
    <property type="match status" value="1"/>
</dbReference>
<feature type="compositionally biased region" description="Basic and acidic residues" evidence="2">
    <location>
        <begin position="262"/>
        <end position="277"/>
    </location>
</feature>
<comment type="caution">
    <text evidence="4">The sequence shown here is derived from an EMBL/GenBank/DDBJ whole genome shotgun (WGS) entry which is preliminary data.</text>
</comment>
<dbReference type="CDD" id="cd11395">
    <property type="entry name" value="bHLHzip_SREBP_like"/>
    <property type="match status" value="1"/>
</dbReference>
<feature type="region of interest" description="Disordered" evidence="2">
    <location>
        <begin position="71"/>
        <end position="92"/>
    </location>
</feature>
<dbReference type="GO" id="GO:0046983">
    <property type="term" value="F:protein dimerization activity"/>
    <property type="evidence" value="ECO:0007669"/>
    <property type="project" value="InterPro"/>
</dbReference>
<gene>
    <name evidence="4" type="ORF">NKR23_g12424</name>
</gene>
<dbReference type="Pfam" id="PF00010">
    <property type="entry name" value="HLH"/>
    <property type="match status" value="1"/>
</dbReference>
<sequence length="375" mass="40233">MTPGLVTSAWTDRVPSVADGELYQADGQYYPDLNGVDYFSYPSTTMQPFPSSDTYMAIGSATLLSGDVASEDSQSLWSGGDASSSSGVPSASTFTPSIGSFVRPGPGNFAGNFYVSPSVLNAETDQDSVWPANAALGTYNAPAGNDSPQARAEADPTGDEEAVDMEMDAPSPPSKRQRQKNAPGSNTQGSSKRHTQSQSINAGQLSQSSSSPEGKSPAPASIKRRSRSAGQASTPPPAIQLRTASRKTKRVSASYRPATSPEEERARSSHNQVEKQYRNRLNQHFERLLAVLPASVDADGDQQGEDTGLDLGKRLSKAEVLDIARRHIRTLERETSELEVEKQQLVDEIGRMIKRGGYPNNKSYPGDGSNRGMRQ</sequence>
<proteinExistence type="predicted"/>
<keyword evidence="1" id="KW-0175">Coiled coil</keyword>
<evidence type="ECO:0000313" key="4">
    <source>
        <dbReference type="EMBL" id="KAJ9129892.1"/>
    </source>
</evidence>
<feature type="domain" description="BHLH" evidence="3">
    <location>
        <begin position="265"/>
        <end position="331"/>
    </location>
</feature>
<reference evidence="4" key="1">
    <citation type="submission" date="2022-07" db="EMBL/GenBank/DDBJ databases">
        <title>Fungi with potential for degradation of polypropylene.</title>
        <authorList>
            <person name="Gostincar C."/>
        </authorList>
    </citation>
    <scope>NUCLEOTIDE SEQUENCE</scope>
    <source>
        <strain evidence="4">EXF-13308</strain>
    </source>
</reference>
<protein>
    <recommendedName>
        <fullName evidence="3">BHLH domain-containing protein</fullName>
    </recommendedName>
</protein>
<feature type="compositionally biased region" description="Low complexity" evidence="2">
    <location>
        <begin position="202"/>
        <end position="221"/>
    </location>
</feature>
<dbReference type="InterPro" id="IPR052099">
    <property type="entry name" value="Regulatory_TF_Diverse"/>
</dbReference>
<evidence type="ECO:0000256" key="2">
    <source>
        <dbReference type="SAM" id="MobiDB-lite"/>
    </source>
</evidence>
<evidence type="ECO:0000259" key="3">
    <source>
        <dbReference type="PROSITE" id="PS50888"/>
    </source>
</evidence>
<organism evidence="4 5">
    <name type="scientific">Pleurostoma richardsiae</name>
    <dbReference type="NCBI Taxonomy" id="41990"/>
    <lineage>
        <taxon>Eukaryota</taxon>
        <taxon>Fungi</taxon>
        <taxon>Dikarya</taxon>
        <taxon>Ascomycota</taxon>
        <taxon>Pezizomycotina</taxon>
        <taxon>Sordariomycetes</taxon>
        <taxon>Sordariomycetidae</taxon>
        <taxon>Calosphaeriales</taxon>
        <taxon>Pleurostomataceae</taxon>
        <taxon>Pleurostoma</taxon>
    </lineage>
</organism>
<dbReference type="SUPFAM" id="SSF47459">
    <property type="entry name" value="HLH, helix-loop-helix DNA-binding domain"/>
    <property type="match status" value="1"/>
</dbReference>
<accession>A0AA38R1E4</accession>
<keyword evidence="5" id="KW-1185">Reference proteome</keyword>
<name>A0AA38R1E4_9PEZI</name>